<dbReference type="GO" id="GO:0016746">
    <property type="term" value="F:acyltransferase activity"/>
    <property type="evidence" value="ECO:0007669"/>
    <property type="project" value="UniProtKB-KW"/>
</dbReference>
<gene>
    <name evidence="1" type="ORF">FE697_015435</name>
</gene>
<keyword evidence="1" id="KW-0012">Acyltransferase</keyword>
<dbReference type="SUPFAM" id="SSF51161">
    <property type="entry name" value="Trimeric LpxA-like enzymes"/>
    <property type="match status" value="1"/>
</dbReference>
<dbReference type="OrthoDB" id="2643438at2"/>
<protein>
    <submittedName>
        <fullName evidence="1">Acyltransferase</fullName>
    </submittedName>
</protein>
<dbReference type="Proteomes" id="UP000307768">
    <property type="component" value="Unassembled WGS sequence"/>
</dbReference>
<dbReference type="CDD" id="cd04647">
    <property type="entry name" value="LbH_MAT_like"/>
    <property type="match status" value="1"/>
</dbReference>
<name>A0A5Q6RQN2_9ACTN</name>
<evidence type="ECO:0000313" key="1">
    <source>
        <dbReference type="EMBL" id="KAA1420362.1"/>
    </source>
</evidence>
<proteinExistence type="predicted"/>
<dbReference type="AlphaFoldDB" id="A0A5Q6RQN2"/>
<keyword evidence="1" id="KW-0808">Transferase</keyword>
<dbReference type="EMBL" id="VDFQ02000005">
    <property type="protein sequence ID" value="KAA1420362.1"/>
    <property type="molecule type" value="Genomic_DNA"/>
</dbReference>
<dbReference type="Gene3D" id="2.160.10.10">
    <property type="entry name" value="Hexapeptide repeat proteins"/>
    <property type="match status" value="1"/>
</dbReference>
<dbReference type="PANTHER" id="PTHR23416">
    <property type="entry name" value="SIALIC ACID SYNTHASE-RELATED"/>
    <property type="match status" value="1"/>
</dbReference>
<evidence type="ECO:0000313" key="2">
    <source>
        <dbReference type="Proteomes" id="UP000307768"/>
    </source>
</evidence>
<sequence>MAAAVRARQGAEPGGAQGSLLQRLGGGDQAVTAPRQARFLTLDSLRWVRRHRAWTWYHVVRYWRFWRFKRRHPDVVTEGFVFLGRGVVIETKPPYGRVVLGRFVHLGDRTALRAHNGTLRLGDKVVMGSDNTVNAHLDIEIGAATIVSDWTYICDFDHVTLDLAKPIKDQGLVVSPVRIGPHSWIGVKATVLRGTRTGRGVVLAAHTVARGEYPDFAIVAGLPGRVVKSRRDDLEDWVELQRYTAEVAGEQAEARRES</sequence>
<organism evidence="1 2">
    <name type="scientific">Mumia zhuanghuii</name>
    <dbReference type="NCBI Taxonomy" id="2585211"/>
    <lineage>
        <taxon>Bacteria</taxon>
        <taxon>Bacillati</taxon>
        <taxon>Actinomycetota</taxon>
        <taxon>Actinomycetes</taxon>
        <taxon>Propionibacteriales</taxon>
        <taxon>Nocardioidaceae</taxon>
        <taxon>Mumia</taxon>
    </lineage>
</organism>
<comment type="caution">
    <text evidence="1">The sequence shown here is derived from an EMBL/GenBank/DDBJ whole genome shotgun (WGS) entry which is preliminary data.</text>
</comment>
<accession>A0A5Q6RQN2</accession>
<dbReference type="InterPro" id="IPR011004">
    <property type="entry name" value="Trimer_LpxA-like_sf"/>
</dbReference>
<reference evidence="1 2" key="1">
    <citation type="submission" date="2019-09" db="EMBL/GenBank/DDBJ databases">
        <title>Mumia zhuanghuii sp. nov. isolated from the intestinal contents of plateau pika (Ochotona curzoniae) in the Qinghai-Tibet plateau of China.</title>
        <authorList>
            <person name="Tian Z."/>
        </authorList>
    </citation>
    <scope>NUCLEOTIDE SEQUENCE [LARGE SCALE GENOMIC DNA]</scope>
    <source>
        <strain evidence="2">350</strain>
    </source>
</reference>
<dbReference type="InterPro" id="IPR051159">
    <property type="entry name" value="Hexapeptide_acetyltransf"/>
</dbReference>